<protein>
    <submittedName>
        <fullName evidence="11">Na+/H+ antiporter NhaC</fullName>
    </submittedName>
</protein>
<evidence type="ECO:0000256" key="8">
    <source>
        <dbReference type="ARBA" id="ARBA00038435"/>
    </source>
</evidence>
<evidence type="ECO:0000313" key="11">
    <source>
        <dbReference type="EMBL" id="MDT0497436.1"/>
    </source>
</evidence>
<feature type="transmembrane region" description="Helical" evidence="9">
    <location>
        <begin position="242"/>
        <end position="261"/>
    </location>
</feature>
<evidence type="ECO:0000256" key="5">
    <source>
        <dbReference type="ARBA" id="ARBA00022692"/>
    </source>
</evidence>
<accession>A0ABU2WHU2</accession>
<proteinExistence type="inferred from homology"/>
<dbReference type="EMBL" id="JAVRIC010000010">
    <property type="protein sequence ID" value="MDT0497436.1"/>
    <property type="molecule type" value="Genomic_DNA"/>
</dbReference>
<evidence type="ECO:0000256" key="9">
    <source>
        <dbReference type="SAM" id="Phobius"/>
    </source>
</evidence>
<sequence>MSGDDLVDELRVPSLWQALAPLAVLALMLVAAVALFGSDASYGPNQIVLLVAAGVAAAIGIANGLVWKDFEEAVGQSIAVSSNAMLILLMVGAVIGSWILCGTVPTLIYYGLQLLHPAVYYPASCLICAVIGLAIGSSWTVAGTVGVALMGVASGLGLSPAAAAGAVISGAYFGDKMSPLSDTTNLAPAVAGSELFDHIRHMCWTTLPSFTLALIGFTVLGLTTDLSGTAQGPEALLASIDTQFGIGLHLLIPVALVLVLAMRRVPALPTLAAGVAAGLLFAAVFQPERVADLGASISDNPGVRAVGGLWHALFDGYAGDSGNANLDELLNRGGMSSMLNTIWLILCAMAFGACMERAGLLQRLIVGVLRGVKTAGALVAVTVLTAVGVNIVASDQYISIVLTGRLYRIEYERVGLDPRNLSRAIEDGGTLTSVLVPWNTCGAYMTATLGVSTFHYLPFAFFNWLSPLIAISMALAGFRLLRKNSASAAS</sequence>
<dbReference type="Pfam" id="PF03553">
    <property type="entry name" value="Na_H_antiporter"/>
    <property type="match status" value="1"/>
</dbReference>
<keyword evidence="4" id="KW-1003">Cell membrane</keyword>
<feature type="transmembrane region" description="Helical" evidence="9">
    <location>
        <begin position="375"/>
        <end position="393"/>
    </location>
</feature>
<dbReference type="InterPro" id="IPR018461">
    <property type="entry name" value="Na/H_Antiport_NhaC-like_C"/>
</dbReference>
<feature type="transmembrane region" description="Helical" evidence="9">
    <location>
        <begin position="202"/>
        <end position="222"/>
    </location>
</feature>
<comment type="caution">
    <text evidence="11">The sequence shown here is derived from an EMBL/GenBank/DDBJ whole genome shotgun (WGS) entry which is preliminary data.</text>
</comment>
<evidence type="ECO:0000256" key="1">
    <source>
        <dbReference type="ARBA" id="ARBA00004651"/>
    </source>
</evidence>
<reference evidence="11 12" key="1">
    <citation type="submission" date="2023-09" db="EMBL/GenBank/DDBJ databases">
        <authorList>
            <person name="Rey-Velasco X."/>
        </authorList>
    </citation>
    <scope>NUCLEOTIDE SEQUENCE [LARGE SCALE GENOMIC DNA]</scope>
    <source>
        <strain evidence="11 12">W345</strain>
    </source>
</reference>
<dbReference type="Proteomes" id="UP001254608">
    <property type="component" value="Unassembled WGS sequence"/>
</dbReference>
<feature type="transmembrane region" description="Helical" evidence="9">
    <location>
        <begin position="147"/>
        <end position="173"/>
    </location>
</feature>
<feature type="transmembrane region" description="Helical" evidence="9">
    <location>
        <begin position="47"/>
        <end position="67"/>
    </location>
</feature>
<feature type="transmembrane region" description="Helical" evidence="9">
    <location>
        <begin position="461"/>
        <end position="481"/>
    </location>
</feature>
<evidence type="ECO:0000256" key="2">
    <source>
        <dbReference type="ARBA" id="ARBA00022448"/>
    </source>
</evidence>
<keyword evidence="12" id="KW-1185">Reference proteome</keyword>
<feature type="transmembrane region" description="Helical" evidence="9">
    <location>
        <begin position="15"/>
        <end position="35"/>
    </location>
</feature>
<dbReference type="PANTHER" id="PTHR33451:SF3">
    <property type="entry name" value="MALATE-2H(+)_NA(+)-LACTATE ANTIPORTER"/>
    <property type="match status" value="1"/>
</dbReference>
<feature type="transmembrane region" description="Helical" evidence="9">
    <location>
        <begin position="87"/>
        <end position="112"/>
    </location>
</feature>
<feature type="transmembrane region" description="Helical" evidence="9">
    <location>
        <begin position="335"/>
        <end position="354"/>
    </location>
</feature>
<evidence type="ECO:0000313" key="12">
    <source>
        <dbReference type="Proteomes" id="UP001254608"/>
    </source>
</evidence>
<comment type="similarity">
    <text evidence="8">Belongs to the NhaC Na(+)/H(+) (TC 2.A.35) antiporter family.</text>
</comment>
<dbReference type="InterPro" id="IPR004770">
    <property type="entry name" value="Na/H_antiport_NhaC"/>
</dbReference>
<name>A0ABU2WHU2_9GAMM</name>
<keyword evidence="5 9" id="KW-0812">Transmembrane</keyword>
<feature type="transmembrane region" description="Helical" evidence="9">
    <location>
        <begin position="119"/>
        <end position="141"/>
    </location>
</feature>
<evidence type="ECO:0000256" key="4">
    <source>
        <dbReference type="ARBA" id="ARBA00022475"/>
    </source>
</evidence>
<keyword evidence="3" id="KW-0050">Antiport</keyword>
<gene>
    <name evidence="11" type="primary">nhaC</name>
    <name evidence="11" type="ORF">RM530_08670</name>
</gene>
<evidence type="ECO:0000256" key="7">
    <source>
        <dbReference type="ARBA" id="ARBA00023136"/>
    </source>
</evidence>
<keyword evidence="6 9" id="KW-1133">Transmembrane helix</keyword>
<dbReference type="NCBIfam" id="TIGR00931">
    <property type="entry name" value="antiport_nhaC"/>
    <property type="match status" value="1"/>
</dbReference>
<feature type="transmembrane region" description="Helical" evidence="9">
    <location>
        <begin position="268"/>
        <end position="285"/>
    </location>
</feature>
<feature type="domain" description="Na+/H+ antiporter NhaC-like C-terminal" evidence="10">
    <location>
        <begin position="170"/>
        <end position="478"/>
    </location>
</feature>
<dbReference type="RefSeq" id="WP_311364828.1">
    <property type="nucleotide sequence ID" value="NZ_JAVRIC010000010.1"/>
</dbReference>
<keyword evidence="2" id="KW-0813">Transport</keyword>
<evidence type="ECO:0000256" key="3">
    <source>
        <dbReference type="ARBA" id="ARBA00022449"/>
    </source>
</evidence>
<evidence type="ECO:0000259" key="10">
    <source>
        <dbReference type="Pfam" id="PF03553"/>
    </source>
</evidence>
<evidence type="ECO:0000256" key="6">
    <source>
        <dbReference type="ARBA" id="ARBA00022989"/>
    </source>
</evidence>
<organism evidence="11 12">
    <name type="scientific">Banduia mediterranea</name>
    <dbReference type="NCBI Taxonomy" id="3075609"/>
    <lineage>
        <taxon>Bacteria</taxon>
        <taxon>Pseudomonadati</taxon>
        <taxon>Pseudomonadota</taxon>
        <taxon>Gammaproteobacteria</taxon>
        <taxon>Nevskiales</taxon>
        <taxon>Algiphilaceae</taxon>
        <taxon>Banduia</taxon>
    </lineage>
</organism>
<comment type="subcellular location">
    <subcellularLocation>
        <location evidence="1">Cell membrane</location>
        <topology evidence="1">Multi-pass membrane protein</topology>
    </subcellularLocation>
</comment>
<keyword evidence="7 9" id="KW-0472">Membrane</keyword>
<dbReference type="InterPro" id="IPR052180">
    <property type="entry name" value="NhaC_Na-H+_Antiporter"/>
</dbReference>
<dbReference type="PANTHER" id="PTHR33451">
    <property type="entry name" value="MALATE-2H(+)/NA(+)-LACTATE ANTIPORTER"/>
    <property type="match status" value="1"/>
</dbReference>